<name>A0A6S6YJZ7_9PROT</name>
<reference evidence="1 2" key="1">
    <citation type="submission" date="2020-03" db="EMBL/GenBank/DDBJ databases">
        <authorList>
            <consortium name="Genoscope - CEA"/>
            <person name="William W."/>
        </authorList>
    </citation>
    <scope>NUCLEOTIDE SEQUENCE [LARGE SCALE GENOMIC DNA]</scope>
    <source>
        <strain evidence="2">DSM 16959</strain>
    </source>
</reference>
<organism evidence="1 2">
    <name type="scientific">Denitratisoma oestradiolicum</name>
    <dbReference type="NCBI Taxonomy" id="311182"/>
    <lineage>
        <taxon>Bacteria</taxon>
        <taxon>Pseudomonadati</taxon>
        <taxon>Pseudomonadota</taxon>
        <taxon>Betaproteobacteria</taxon>
        <taxon>Nitrosomonadales</taxon>
        <taxon>Sterolibacteriaceae</taxon>
        <taxon>Denitratisoma</taxon>
    </lineage>
</organism>
<evidence type="ECO:0008006" key="3">
    <source>
        <dbReference type="Google" id="ProtNLM"/>
    </source>
</evidence>
<dbReference type="EMBL" id="LR778301">
    <property type="protein sequence ID" value="CAB1368084.1"/>
    <property type="molecule type" value="Genomic_DNA"/>
</dbReference>
<proteinExistence type="predicted"/>
<sequence>MNLYANSTMPTPLLIADSGPLIALARLDLLQLPVRYFAEVLVTASVWDEVTRKPRGKEGERLTHALELKALRVVANPDITSDQLPEVLLRSGIDLGERSVIALATLIGGNDAH</sequence>
<protein>
    <recommendedName>
        <fullName evidence="3">PIN domain-containing protein</fullName>
    </recommendedName>
</protein>
<dbReference type="Proteomes" id="UP000515733">
    <property type="component" value="Chromosome"/>
</dbReference>
<dbReference type="RefSeq" id="WP_145771559.1">
    <property type="nucleotide sequence ID" value="NZ_LR778301.1"/>
</dbReference>
<dbReference type="AlphaFoldDB" id="A0A6S6YJZ7"/>
<evidence type="ECO:0000313" key="1">
    <source>
        <dbReference type="EMBL" id="CAB1368084.1"/>
    </source>
</evidence>
<accession>A0A6S6YJZ7</accession>
<gene>
    <name evidence="1" type="ORF">DENOEST_0919</name>
</gene>
<dbReference type="Pfam" id="PF11848">
    <property type="entry name" value="DUF3368"/>
    <property type="match status" value="1"/>
</dbReference>
<dbReference type="KEGG" id="doe:DENOEST_0919"/>
<evidence type="ECO:0000313" key="2">
    <source>
        <dbReference type="Proteomes" id="UP000515733"/>
    </source>
</evidence>
<dbReference type="InterPro" id="IPR021799">
    <property type="entry name" value="PIN-like_prokaryotic"/>
</dbReference>
<keyword evidence="2" id="KW-1185">Reference proteome</keyword>